<evidence type="ECO:0000256" key="3">
    <source>
        <dbReference type="ARBA" id="ARBA00022543"/>
    </source>
</evidence>
<dbReference type="PROSITE" id="PS50113">
    <property type="entry name" value="PAC"/>
    <property type="match status" value="1"/>
</dbReference>
<name>A0ABU1MGA1_9SPHN</name>
<keyword evidence="6" id="KW-0285">Flavoprotein</keyword>
<dbReference type="EC" id="2.7.13.3" evidence="2"/>
<dbReference type="RefSeq" id="WP_022676193.1">
    <property type="nucleotide sequence ID" value="NZ_CP140000.1"/>
</dbReference>
<evidence type="ECO:0000256" key="9">
    <source>
        <dbReference type="ARBA" id="ARBA00022741"/>
    </source>
</evidence>
<evidence type="ECO:0000259" key="16">
    <source>
        <dbReference type="PROSITE" id="PS50113"/>
    </source>
</evidence>
<evidence type="ECO:0000313" key="18">
    <source>
        <dbReference type="Proteomes" id="UP001184150"/>
    </source>
</evidence>
<keyword evidence="7" id="KW-0288">FMN</keyword>
<dbReference type="PANTHER" id="PTHR47429">
    <property type="entry name" value="PROTEIN TWIN LOV 1"/>
    <property type="match status" value="1"/>
</dbReference>
<keyword evidence="5" id="KW-0716">Sensory transduction</keyword>
<feature type="region of interest" description="Disordered" evidence="14">
    <location>
        <begin position="1"/>
        <end position="51"/>
    </location>
</feature>
<accession>A0ABU1MGA1</accession>
<dbReference type="EMBL" id="JAVDRD010000001">
    <property type="protein sequence ID" value="MDR6509373.1"/>
    <property type="molecule type" value="Genomic_DNA"/>
</dbReference>
<keyword evidence="3" id="KW-0600">Photoreceptor protein</keyword>
<proteinExistence type="predicted"/>
<keyword evidence="8" id="KW-0808">Transferase</keyword>
<protein>
    <recommendedName>
        <fullName evidence="2">histidine kinase</fullName>
        <ecNumber evidence="2">2.7.13.3</ecNumber>
    </recommendedName>
</protein>
<dbReference type="NCBIfam" id="TIGR00229">
    <property type="entry name" value="sensory_box"/>
    <property type="match status" value="1"/>
</dbReference>
<dbReference type="Pfam" id="PF13426">
    <property type="entry name" value="PAS_9"/>
    <property type="match status" value="1"/>
</dbReference>
<keyword evidence="13" id="KW-0675">Receptor</keyword>
<feature type="domain" description="PAS" evidence="15">
    <location>
        <begin position="96"/>
        <end position="145"/>
    </location>
</feature>
<keyword evidence="9" id="KW-0547">Nucleotide-binding</keyword>
<evidence type="ECO:0000256" key="2">
    <source>
        <dbReference type="ARBA" id="ARBA00012438"/>
    </source>
</evidence>
<evidence type="ECO:0000259" key="15">
    <source>
        <dbReference type="PROSITE" id="PS50112"/>
    </source>
</evidence>
<evidence type="ECO:0000256" key="10">
    <source>
        <dbReference type="ARBA" id="ARBA00022777"/>
    </source>
</evidence>
<keyword evidence="11" id="KW-0067">ATP-binding</keyword>
<evidence type="ECO:0000256" key="7">
    <source>
        <dbReference type="ARBA" id="ARBA00022643"/>
    </source>
</evidence>
<dbReference type="InterPro" id="IPR001610">
    <property type="entry name" value="PAC"/>
</dbReference>
<dbReference type="PROSITE" id="PS50112">
    <property type="entry name" value="PAS"/>
    <property type="match status" value="1"/>
</dbReference>
<reference evidence="17 18" key="1">
    <citation type="submission" date="2023-07" db="EMBL/GenBank/DDBJ databases">
        <title>Sorghum-associated microbial communities from plants grown in Nebraska, USA.</title>
        <authorList>
            <person name="Schachtman D."/>
        </authorList>
    </citation>
    <scope>NUCLEOTIDE SEQUENCE [LARGE SCALE GENOMIC DNA]</scope>
    <source>
        <strain evidence="17 18">DS1027</strain>
    </source>
</reference>
<dbReference type="NCBIfam" id="NF010077">
    <property type="entry name" value="PRK13559.1"/>
    <property type="match status" value="1"/>
</dbReference>
<evidence type="ECO:0000256" key="4">
    <source>
        <dbReference type="ARBA" id="ARBA00022553"/>
    </source>
</evidence>
<dbReference type="Gene3D" id="3.30.450.20">
    <property type="entry name" value="PAS domain"/>
    <property type="match status" value="1"/>
</dbReference>
<sequence length="398" mass="43351">MSSDRADQAPERPDEATKAGEAASGDDRAFYDAGGAGQSAGPQRASQAGGAYDDSAERFLANHPDDAFIGASGVLFEQAMAQTRMAVCLCDPHTPDAPIVFVNRAFRWLTGYEEHEIIGRNCRFLQGPGTDRSAVARIRQAVENEDVVVVELLNYRKDGSAFWNALHLGPIYDAQGRLIYYFGSQWDVSDVRAARADERHARELARELSHRMKNMFAVIGGIVNFTGRSRGIEVEAREINDRIQALGRAYETTLDEASSGSIEVGQAIRSVLSPYDPDGKRIHFKGNGLRSDFSAVSVLGLSLHELAVNAAKHGALSSDGGEVTVAWQKNGSSEAPTIVIDWIEQGGPAVNPPENNAEAPTMGIVDRMLHMARGNIMRDWHPDGLRARLRVPLREDAV</sequence>
<evidence type="ECO:0000256" key="8">
    <source>
        <dbReference type="ARBA" id="ARBA00022679"/>
    </source>
</evidence>
<organism evidence="17 18">
    <name type="scientific">Novosphingobium capsulatum</name>
    <dbReference type="NCBI Taxonomy" id="13688"/>
    <lineage>
        <taxon>Bacteria</taxon>
        <taxon>Pseudomonadati</taxon>
        <taxon>Pseudomonadota</taxon>
        <taxon>Alphaproteobacteria</taxon>
        <taxon>Sphingomonadales</taxon>
        <taxon>Sphingomonadaceae</taxon>
        <taxon>Novosphingobium</taxon>
    </lineage>
</organism>
<evidence type="ECO:0000256" key="5">
    <source>
        <dbReference type="ARBA" id="ARBA00022606"/>
    </source>
</evidence>
<feature type="compositionally biased region" description="Basic and acidic residues" evidence="14">
    <location>
        <begin position="1"/>
        <end position="18"/>
    </location>
</feature>
<evidence type="ECO:0000256" key="6">
    <source>
        <dbReference type="ARBA" id="ARBA00022630"/>
    </source>
</evidence>
<dbReference type="InterPro" id="IPR000700">
    <property type="entry name" value="PAS-assoc_C"/>
</dbReference>
<comment type="catalytic activity">
    <reaction evidence="1">
        <text>ATP + protein L-histidine = ADP + protein N-phospho-L-histidine.</text>
        <dbReference type="EC" id="2.7.13.3"/>
    </reaction>
</comment>
<evidence type="ECO:0000256" key="11">
    <source>
        <dbReference type="ARBA" id="ARBA00022840"/>
    </source>
</evidence>
<dbReference type="CDD" id="cd00130">
    <property type="entry name" value="PAS"/>
    <property type="match status" value="1"/>
</dbReference>
<evidence type="ECO:0000313" key="17">
    <source>
        <dbReference type="EMBL" id="MDR6509373.1"/>
    </source>
</evidence>
<keyword evidence="4" id="KW-0597">Phosphoprotein</keyword>
<evidence type="ECO:0000256" key="1">
    <source>
        <dbReference type="ARBA" id="ARBA00000085"/>
    </source>
</evidence>
<evidence type="ECO:0000256" key="13">
    <source>
        <dbReference type="ARBA" id="ARBA00023170"/>
    </source>
</evidence>
<gene>
    <name evidence="17" type="ORF">J2792_000213</name>
</gene>
<dbReference type="SUPFAM" id="SSF55785">
    <property type="entry name" value="PYP-like sensor domain (PAS domain)"/>
    <property type="match status" value="1"/>
</dbReference>
<dbReference type="InterPro" id="IPR011102">
    <property type="entry name" value="Sig_transdc_His_kinase_HWE"/>
</dbReference>
<keyword evidence="18" id="KW-1185">Reference proteome</keyword>
<evidence type="ECO:0000256" key="12">
    <source>
        <dbReference type="ARBA" id="ARBA00022991"/>
    </source>
</evidence>
<dbReference type="PANTHER" id="PTHR47429:SF2">
    <property type="entry name" value="PROTEIN TWIN LOV 1"/>
    <property type="match status" value="1"/>
</dbReference>
<dbReference type="Proteomes" id="UP001184150">
    <property type="component" value="Unassembled WGS sequence"/>
</dbReference>
<keyword evidence="10" id="KW-0418">Kinase</keyword>
<evidence type="ECO:0000256" key="14">
    <source>
        <dbReference type="SAM" id="MobiDB-lite"/>
    </source>
</evidence>
<feature type="domain" description="PAC" evidence="16">
    <location>
        <begin position="148"/>
        <end position="200"/>
    </location>
</feature>
<comment type="caution">
    <text evidence="17">The sequence shown here is derived from an EMBL/GenBank/DDBJ whole genome shotgun (WGS) entry which is preliminary data.</text>
</comment>
<dbReference type="InterPro" id="IPR035965">
    <property type="entry name" value="PAS-like_dom_sf"/>
</dbReference>
<dbReference type="SMART" id="SM00086">
    <property type="entry name" value="PAC"/>
    <property type="match status" value="1"/>
</dbReference>
<dbReference type="InterPro" id="IPR000014">
    <property type="entry name" value="PAS"/>
</dbReference>
<dbReference type="Pfam" id="PF07536">
    <property type="entry name" value="HWE_HK"/>
    <property type="match status" value="1"/>
</dbReference>
<dbReference type="SMART" id="SM00911">
    <property type="entry name" value="HWE_HK"/>
    <property type="match status" value="1"/>
</dbReference>
<keyword evidence="12" id="KW-0157">Chromophore</keyword>